<protein>
    <submittedName>
        <fullName evidence="3">Copper chaperone</fullName>
    </submittedName>
</protein>
<name>A0A2U1CJH7_9BURK</name>
<dbReference type="CDD" id="cd00371">
    <property type="entry name" value="HMA"/>
    <property type="match status" value="1"/>
</dbReference>
<proteinExistence type="predicted"/>
<dbReference type="PROSITE" id="PS01047">
    <property type="entry name" value="HMA_1"/>
    <property type="match status" value="1"/>
</dbReference>
<dbReference type="GO" id="GO:0046872">
    <property type="term" value="F:metal ion binding"/>
    <property type="evidence" value="ECO:0007669"/>
    <property type="project" value="UniProtKB-KW"/>
</dbReference>
<dbReference type="STRING" id="1231391.GCA_000308195_01123"/>
<dbReference type="Proteomes" id="UP000246145">
    <property type="component" value="Unassembled WGS sequence"/>
</dbReference>
<evidence type="ECO:0000256" key="1">
    <source>
        <dbReference type="ARBA" id="ARBA00022723"/>
    </source>
</evidence>
<reference evidence="3 4" key="1">
    <citation type="submission" date="2018-04" db="EMBL/GenBank/DDBJ databases">
        <title>Genomic Encyclopedia of Type Strains, Phase IV (KMG-IV): sequencing the most valuable type-strain genomes for metagenomic binning, comparative biology and taxonomic classification.</title>
        <authorList>
            <person name="Goeker M."/>
        </authorList>
    </citation>
    <scope>NUCLEOTIDE SEQUENCE [LARGE SCALE GENOMIC DNA]</scope>
    <source>
        <strain evidence="3 4">DSM 10065</strain>
    </source>
</reference>
<dbReference type="InterPro" id="IPR017969">
    <property type="entry name" value="Heavy-metal-associated_CS"/>
</dbReference>
<dbReference type="InterPro" id="IPR006121">
    <property type="entry name" value="HMA_dom"/>
</dbReference>
<dbReference type="Pfam" id="PF00403">
    <property type="entry name" value="HMA"/>
    <property type="match status" value="1"/>
</dbReference>
<organism evidence="3 4">
    <name type="scientific">Pusillimonas noertemannii</name>
    <dbReference type="NCBI Taxonomy" id="305977"/>
    <lineage>
        <taxon>Bacteria</taxon>
        <taxon>Pseudomonadati</taxon>
        <taxon>Pseudomonadota</taxon>
        <taxon>Betaproteobacteria</taxon>
        <taxon>Burkholderiales</taxon>
        <taxon>Alcaligenaceae</taxon>
        <taxon>Pusillimonas</taxon>
    </lineage>
</organism>
<dbReference type="RefSeq" id="WP_017523492.1">
    <property type="nucleotide sequence ID" value="NZ_JACCEX010000004.1"/>
</dbReference>
<dbReference type="Gene3D" id="3.30.70.100">
    <property type="match status" value="1"/>
</dbReference>
<accession>A0A2U1CJH7</accession>
<dbReference type="EMBL" id="QEKO01000004">
    <property type="protein sequence ID" value="PVY61145.1"/>
    <property type="molecule type" value="Genomic_DNA"/>
</dbReference>
<dbReference type="PROSITE" id="PS50846">
    <property type="entry name" value="HMA_2"/>
    <property type="match status" value="1"/>
</dbReference>
<evidence type="ECO:0000313" key="3">
    <source>
        <dbReference type="EMBL" id="PVY61145.1"/>
    </source>
</evidence>
<evidence type="ECO:0000259" key="2">
    <source>
        <dbReference type="PROSITE" id="PS50846"/>
    </source>
</evidence>
<dbReference type="SUPFAM" id="SSF55008">
    <property type="entry name" value="HMA, heavy metal-associated domain"/>
    <property type="match status" value="1"/>
</dbReference>
<keyword evidence="1" id="KW-0479">Metal-binding</keyword>
<dbReference type="AlphaFoldDB" id="A0A2U1CJH7"/>
<dbReference type="OrthoDB" id="9813965at2"/>
<gene>
    <name evidence="3" type="ORF">C7440_2695</name>
</gene>
<evidence type="ECO:0000313" key="4">
    <source>
        <dbReference type="Proteomes" id="UP000246145"/>
    </source>
</evidence>
<feature type="domain" description="HMA" evidence="2">
    <location>
        <begin position="1"/>
        <end position="63"/>
    </location>
</feature>
<sequence>MLEFRVQDMTCGHCAGAITKAVKQVAPQASVEVDLDRHRVRVQGEADGEAVKAAIADAGYTPEPAGN</sequence>
<keyword evidence="4" id="KW-1185">Reference proteome</keyword>
<comment type="caution">
    <text evidence="3">The sequence shown here is derived from an EMBL/GenBank/DDBJ whole genome shotgun (WGS) entry which is preliminary data.</text>
</comment>
<dbReference type="InterPro" id="IPR036163">
    <property type="entry name" value="HMA_dom_sf"/>
</dbReference>